<dbReference type="InterPro" id="IPR038765">
    <property type="entry name" value="Papain-like_cys_pep_sf"/>
</dbReference>
<accession>A0A448ZBX5</accession>
<feature type="chain" id="PRO_5019009291" description="Peptidase C1A papain C-terminal domain-containing protein" evidence="4">
    <location>
        <begin position="21"/>
        <end position="440"/>
    </location>
</feature>
<proteinExistence type="inferred from homology"/>
<feature type="region of interest" description="Disordered" evidence="3">
    <location>
        <begin position="59"/>
        <end position="82"/>
    </location>
</feature>
<keyword evidence="2" id="KW-0865">Zymogen</keyword>
<feature type="signal peptide" evidence="4">
    <location>
        <begin position="1"/>
        <end position="20"/>
    </location>
</feature>
<evidence type="ECO:0000256" key="3">
    <source>
        <dbReference type="SAM" id="MobiDB-lite"/>
    </source>
</evidence>
<feature type="domain" description="Peptidase C1A papain C-terminal" evidence="5">
    <location>
        <begin position="80"/>
        <end position="366"/>
    </location>
</feature>
<evidence type="ECO:0000313" key="7">
    <source>
        <dbReference type="Proteomes" id="UP000291116"/>
    </source>
</evidence>
<dbReference type="SUPFAM" id="SSF54001">
    <property type="entry name" value="Cysteine proteinases"/>
    <property type="match status" value="2"/>
</dbReference>
<dbReference type="InterPro" id="IPR000668">
    <property type="entry name" value="Peptidase_C1A_C"/>
</dbReference>
<evidence type="ECO:0000313" key="6">
    <source>
        <dbReference type="EMBL" id="VEU39547.1"/>
    </source>
</evidence>
<dbReference type="SMART" id="SM00645">
    <property type="entry name" value="Pept_C1"/>
    <property type="match status" value="1"/>
</dbReference>
<dbReference type="OrthoDB" id="190265at2759"/>
<dbReference type="Pfam" id="PF00112">
    <property type="entry name" value="Peptidase_C1"/>
    <property type="match status" value="1"/>
</dbReference>
<sequence>MRVALHLLVLLAASRAPATAREILYEGDEDRSHIVSPLPHTYLDESLLPKRFDWGRVADASDGDADRDGDAPADAPLADPPRFPRTRSMLTRVLNQHVPQYCGSCWAHSSLSALADRIKIDRGGAGTEINLSVQFLLSCGASAGSCHGGSAIRAYAFLAGEKRGTAHPVPYDTCSPYLACSSDSEHGFCPHADTSCGASARCKTCANPSHEPGGGACDPIGSYPNATVAEYGSYSLDDGIVPIMAEILMRGPVKASVNAGPLLAYEGGILVDSPANRNTTHNHGVSIVGWGYDDFAELPYWIVRNSKIHRADSLALFLSLFVPSWFECVPWMFNTQWGEYWGELGFFRVELGKNLLGIEAHVCWATPGSYTETNLPCLKDGSNCRPGGGLPQGQRQARGWVSRRYEDPSNRPAYYVRRRLFQAGVGGTVGPAEHASDTAR</sequence>
<evidence type="ECO:0000256" key="1">
    <source>
        <dbReference type="ARBA" id="ARBA00008455"/>
    </source>
</evidence>
<reference evidence="6 7" key="1">
    <citation type="submission" date="2019-01" db="EMBL/GenBank/DDBJ databases">
        <authorList>
            <person name="Ferrante I. M."/>
        </authorList>
    </citation>
    <scope>NUCLEOTIDE SEQUENCE [LARGE SCALE GENOMIC DNA]</scope>
    <source>
        <strain evidence="6 7">B856</strain>
    </source>
</reference>
<dbReference type="Gene3D" id="3.90.70.10">
    <property type="entry name" value="Cysteine proteinases"/>
    <property type="match status" value="1"/>
</dbReference>
<dbReference type="PANTHER" id="PTHR12411">
    <property type="entry name" value="CYSTEINE PROTEASE FAMILY C1-RELATED"/>
    <property type="match status" value="1"/>
</dbReference>
<dbReference type="AlphaFoldDB" id="A0A448ZBX5"/>
<organism evidence="6 7">
    <name type="scientific">Pseudo-nitzschia multistriata</name>
    <dbReference type="NCBI Taxonomy" id="183589"/>
    <lineage>
        <taxon>Eukaryota</taxon>
        <taxon>Sar</taxon>
        <taxon>Stramenopiles</taxon>
        <taxon>Ochrophyta</taxon>
        <taxon>Bacillariophyta</taxon>
        <taxon>Bacillariophyceae</taxon>
        <taxon>Bacillariophycidae</taxon>
        <taxon>Bacillariales</taxon>
        <taxon>Bacillariaceae</taxon>
        <taxon>Pseudo-nitzschia</taxon>
    </lineage>
</organism>
<comment type="similarity">
    <text evidence="1">Belongs to the peptidase C1 family.</text>
</comment>
<dbReference type="PRINTS" id="PR00705">
    <property type="entry name" value="PAPAIN"/>
</dbReference>
<keyword evidence="4" id="KW-0732">Signal</keyword>
<dbReference type="GO" id="GO:0008234">
    <property type="term" value="F:cysteine-type peptidase activity"/>
    <property type="evidence" value="ECO:0007669"/>
    <property type="project" value="InterPro"/>
</dbReference>
<evidence type="ECO:0000256" key="2">
    <source>
        <dbReference type="ARBA" id="ARBA00023145"/>
    </source>
</evidence>
<name>A0A448ZBX5_9STRA</name>
<gene>
    <name evidence="6" type="ORF">PSNMU_V1.4_AUG-EV-PASAV3_0064830</name>
</gene>
<keyword evidence="7" id="KW-1185">Reference proteome</keyword>
<evidence type="ECO:0000256" key="4">
    <source>
        <dbReference type="SAM" id="SignalP"/>
    </source>
</evidence>
<evidence type="ECO:0000259" key="5">
    <source>
        <dbReference type="SMART" id="SM00645"/>
    </source>
</evidence>
<protein>
    <recommendedName>
        <fullName evidence="5">Peptidase C1A papain C-terminal domain-containing protein</fullName>
    </recommendedName>
</protein>
<dbReference type="GO" id="GO:0006508">
    <property type="term" value="P:proteolysis"/>
    <property type="evidence" value="ECO:0007669"/>
    <property type="project" value="InterPro"/>
</dbReference>
<dbReference type="EMBL" id="CAACVS010000225">
    <property type="protein sequence ID" value="VEU39547.1"/>
    <property type="molecule type" value="Genomic_DNA"/>
</dbReference>
<dbReference type="Proteomes" id="UP000291116">
    <property type="component" value="Unassembled WGS sequence"/>
</dbReference>
<dbReference type="InterPro" id="IPR013128">
    <property type="entry name" value="Peptidase_C1A"/>
</dbReference>